<evidence type="ECO:0000313" key="2">
    <source>
        <dbReference type="EMBL" id="MPV85983.1"/>
    </source>
</evidence>
<dbReference type="PANTHER" id="PTHR46577:SF2">
    <property type="entry name" value="TRANSCRIPTIONAL REGULATORY PROTEIN"/>
    <property type="match status" value="1"/>
</dbReference>
<reference evidence="2 3" key="1">
    <citation type="submission" date="2019-10" db="EMBL/GenBank/DDBJ databases">
        <title>Cardiobacteriales fam. a chemoheterotrophic member of the order Cardiobacteriales, and proposal of Cardiobacteriales fam. nov.</title>
        <authorList>
            <person name="Wang C."/>
        </authorList>
    </citation>
    <scope>NUCLEOTIDE SEQUENCE [LARGE SCALE GENOMIC DNA]</scope>
    <source>
        <strain evidence="2 3">ML27</strain>
    </source>
</reference>
<evidence type="ECO:0000259" key="1">
    <source>
        <dbReference type="Pfam" id="PF00155"/>
    </source>
</evidence>
<protein>
    <submittedName>
        <fullName evidence="2">Aminotransferase class I/II-fold pyridoxal phosphate-dependent enzyme</fullName>
    </submittedName>
</protein>
<dbReference type="InterPro" id="IPR015422">
    <property type="entry name" value="PyrdxlP-dep_Trfase_small"/>
</dbReference>
<name>A0A6N7EVJ2_9GAMM</name>
<dbReference type="GO" id="GO:0030170">
    <property type="term" value="F:pyridoxal phosphate binding"/>
    <property type="evidence" value="ECO:0007669"/>
    <property type="project" value="InterPro"/>
</dbReference>
<keyword evidence="2" id="KW-0032">Aminotransferase</keyword>
<comment type="caution">
    <text evidence="2">The sequence shown here is derived from an EMBL/GenBank/DDBJ whole genome shotgun (WGS) entry which is preliminary data.</text>
</comment>
<gene>
    <name evidence="2" type="ORF">GCU85_04450</name>
</gene>
<dbReference type="Gene3D" id="3.40.640.10">
    <property type="entry name" value="Type I PLP-dependent aspartate aminotransferase-like (Major domain)"/>
    <property type="match status" value="1"/>
</dbReference>
<dbReference type="CDD" id="cd00609">
    <property type="entry name" value="AAT_like"/>
    <property type="match status" value="1"/>
</dbReference>
<dbReference type="GO" id="GO:0008483">
    <property type="term" value="F:transaminase activity"/>
    <property type="evidence" value="ECO:0007669"/>
    <property type="project" value="UniProtKB-KW"/>
</dbReference>
<keyword evidence="3" id="KW-1185">Reference proteome</keyword>
<organism evidence="2 3">
    <name type="scientific">Ostreibacterium oceani</name>
    <dbReference type="NCBI Taxonomy" id="2654998"/>
    <lineage>
        <taxon>Bacteria</taxon>
        <taxon>Pseudomonadati</taxon>
        <taxon>Pseudomonadota</taxon>
        <taxon>Gammaproteobacteria</taxon>
        <taxon>Cardiobacteriales</taxon>
        <taxon>Ostreibacteriaceae</taxon>
        <taxon>Ostreibacterium</taxon>
    </lineage>
</organism>
<dbReference type="InterPro" id="IPR015421">
    <property type="entry name" value="PyrdxlP-dep_Trfase_major"/>
</dbReference>
<dbReference type="AlphaFoldDB" id="A0A6N7EVJ2"/>
<sequence>MVEAPGYYPLFSKLEMAHIKLIPWARSINPDLYQLETILEKRKPKILFFQPYAHNPTGGSMSEKIVDEICEICHRHQTIVVIDDPFAHILNNSHAYWPHAIYLSSFSKTLSASLRCGYVIADEHCINSLLKLKTVTMVNTSAFNEAILYDIMISGKYEQHLCALKQHLSAQAAATLATLGELKPILKISPYSDGLYLWVKLPSHISDMQLAEKSAKAGIFLSPGKLFYPAASPYPALRLNVAYSADNRLVTFLRQQLINTA</sequence>
<dbReference type="InterPro" id="IPR004839">
    <property type="entry name" value="Aminotransferase_I/II_large"/>
</dbReference>
<dbReference type="Proteomes" id="UP000471298">
    <property type="component" value="Unassembled WGS sequence"/>
</dbReference>
<dbReference type="Gene3D" id="3.90.1150.10">
    <property type="entry name" value="Aspartate Aminotransferase, domain 1"/>
    <property type="match status" value="1"/>
</dbReference>
<dbReference type="PANTHER" id="PTHR46577">
    <property type="entry name" value="HTH-TYPE TRANSCRIPTIONAL REGULATORY PROTEIN GABR"/>
    <property type="match status" value="1"/>
</dbReference>
<dbReference type="InterPro" id="IPR051446">
    <property type="entry name" value="HTH_trans_reg/aminotransferase"/>
</dbReference>
<proteinExistence type="predicted"/>
<keyword evidence="2" id="KW-0808">Transferase</keyword>
<feature type="domain" description="Aminotransferase class I/classII large" evidence="1">
    <location>
        <begin position="3"/>
        <end position="243"/>
    </location>
</feature>
<dbReference type="Pfam" id="PF00155">
    <property type="entry name" value="Aminotran_1_2"/>
    <property type="match status" value="1"/>
</dbReference>
<dbReference type="SUPFAM" id="SSF53383">
    <property type="entry name" value="PLP-dependent transferases"/>
    <property type="match status" value="1"/>
</dbReference>
<accession>A0A6N7EVJ2</accession>
<dbReference type="InParanoid" id="A0A6N7EVJ2"/>
<dbReference type="InterPro" id="IPR015424">
    <property type="entry name" value="PyrdxlP-dep_Trfase"/>
</dbReference>
<evidence type="ECO:0000313" key="3">
    <source>
        <dbReference type="Proteomes" id="UP000471298"/>
    </source>
</evidence>
<dbReference type="EMBL" id="WHNW01000004">
    <property type="protein sequence ID" value="MPV85983.1"/>
    <property type="molecule type" value="Genomic_DNA"/>
</dbReference>